<dbReference type="NCBIfam" id="TIGR01571">
    <property type="entry name" value="A_thal_Cys_rich"/>
    <property type="match status" value="1"/>
</dbReference>
<dbReference type="FunCoup" id="B9S458">
    <property type="interactions" value="1713"/>
</dbReference>
<dbReference type="eggNOG" id="ENOG502RWU0">
    <property type="taxonomic scope" value="Eukaryota"/>
</dbReference>
<dbReference type="GO" id="GO:0007166">
    <property type="term" value="P:cell surface receptor signaling pathway"/>
    <property type="evidence" value="ECO:0007669"/>
    <property type="project" value="InterPro"/>
</dbReference>
<dbReference type="Pfam" id="PF04749">
    <property type="entry name" value="PLAC8"/>
    <property type="match status" value="1"/>
</dbReference>
<proteinExistence type="predicted"/>
<dbReference type="InParanoid" id="B9S458"/>
<accession>B9S458</accession>
<gene>
    <name evidence="2" type="ORF">RCOM_0687260</name>
</gene>
<dbReference type="STRING" id="3988.B9S458"/>
<sequence>MASIAQVAGVDATGLANMIISAARNATTHRKNCEQLAEHVKLIGNLLEKLKSTDLMNLPATKEPLDGMEEALRKALDLVESCKDKSYLYMLALGWNVVYQFKQVQAEIDRYLKLVPLISLVHEFRMQNIEEGLQAIEGDHREYTLEEEDIAAQSVILKPDRTRKDANILEKSLSRRYPELEFLEALQEEKEKLHIELQRSRTINDTNQCRVIEHLIDVTENVVNAIPEKKVTKLLVNEPTYLISGSGFRYISNAQSSYGDLKPDDEKGQSEWQVDLFDCCKEPCLSLNTCIYPCGTFSRIANLVSEGEIPHERAVNDVMAYAIFCGCCCYTCCFRRRIRQIFDIEGGACDDFLTHLMCCCCAMVQELRELEVRGFEGCQERKMIPPPYQYMNP</sequence>
<dbReference type="CDD" id="cd21037">
    <property type="entry name" value="MLKL_NTD"/>
    <property type="match status" value="1"/>
</dbReference>
<dbReference type="EMBL" id="EQ973864">
    <property type="protein sequence ID" value="EEF41486.1"/>
    <property type="molecule type" value="Genomic_DNA"/>
</dbReference>
<reference evidence="3" key="1">
    <citation type="journal article" date="2010" name="Nat. Biotechnol.">
        <title>Draft genome sequence of the oilseed species Ricinus communis.</title>
        <authorList>
            <person name="Chan A.P."/>
            <person name="Crabtree J."/>
            <person name="Zhao Q."/>
            <person name="Lorenzi H."/>
            <person name="Orvis J."/>
            <person name="Puiu D."/>
            <person name="Melake-Berhan A."/>
            <person name="Jones K.M."/>
            <person name="Redman J."/>
            <person name="Chen G."/>
            <person name="Cahoon E.B."/>
            <person name="Gedil M."/>
            <person name="Stanke M."/>
            <person name="Haas B.J."/>
            <person name="Wortman J.R."/>
            <person name="Fraser-Liggett C.M."/>
            <person name="Ravel J."/>
            <person name="Rabinowicz P.D."/>
        </authorList>
    </citation>
    <scope>NUCLEOTIDE SEQUENCE [LARGE SCALE GENOMIC DNA]</scope>
    <source>
        <strain evidence="3">cv. Hale</strain>
    </source>
</reference>
<dbReference type="PANTHER" id="PTHR46604:SF2">
    <property type="entry name" value="MCAFUNC DOMAIN-CONTAINING PROTEIN"/>
    <property type="match status" value="1"/>
</dbReference>
<dbReference type="AlphaFoldDB" id="B9S458"/>
<evidence type="ECO:0000259" key="1">
    <source>
        <dbReference type="Pfam" id="PF19584"/>
    </source>
</evidence>
<keyword evidence="3" id="KW-1185">Reference proteome</keyword>
<feature type="domain" description="MCAfunc" evidence="1">
    <location>
        <begin position="16"/>
        <end position="159"/>
    </location>
</feature>
<dbReference type="InterPro" id="IPR045766">
    <property type="entry name" value="MCAfunc"/>
</dbReference>
<protein>
    <recommendedName>
        <fullName evidence="1">MCAfunc domain-containing protein</fullName>
    </recommendedName>
</protein>
<dbReference type="InterPro" id="IPR059179">
    <property type="entry name" value="MLKL-like_MCAfunc"/>
</dbReference>
<name>B9S458_RICCO</name>
<dbReference type="Gene3D" id="1.20.930.20">
    <property type="entry name" value="Adaptor protein Cbl, N-terminal domain"/>
    <property type="match status" value="1"/>
</dbReference>
<dbReference type="InterPro" id="IPR036537">
    <property type="entry name" value="Adaptor_Cbl_N_dom_sf"/>
</dbReference>
<evidence type="ECO:0000313" key="2">
    <source>
        <dbReference type="EMBL" id="EEF41486.1"/>
    </source>
</evidence>
<dbReference type="InterPro" id="IPR006461">
    <property type="entry name" value="PLAC_motif_containing"/>
</dbReference>
<evidence type="ECO:0000313" key="3">
    <source>
        <dbReference type="Proteomes" id="UP000008311"/>
    </source>
</evidence>
<organism evidence="2 3">
    <name type="scientific">Ricinus communis</name>
    <name type="common">Castor bean</name>
    <dbReference type="NCBI Taxonomy" id="3988"/>
    <lineage>
        <taxon>Eukaryota</taxon>
        <taxon>Viridiplantae</taxon>
        <taxon>Streptophyta</taxon>
        <taxon>Embryophyta</taxon>
        <taxon>Tracheophyta</taxon>
        <taxon>Spermatophyta</taxon>
        <taxon>Magnoliopsida</taxon>
        <taxon>eudicotyledons</taxon>
        <taxon>Gunneridae</taxon>
        <taxon>Pentapetalae</taxon>
        <taxon>rosids</taxon>
        <taxon>fabids</taxon>
        <taxon>Malpighiales</taxon>
        <taxon>Euphorbiaceae</taxon>
        <taxon>Acalyphoideae</taxon>
        <taxon>Acalypheae</taxon>
        <taxon>Ricinus</taxon>
    </lineage>
</organism>
<dbReference type="Proteomes" id="UP000008311">
    <property type="component" value="Unassembled WGS sequence"/>
</dbReference>
<dbReference type="Pfam" id="PF19584">
    <property type="entry name" value="MCAfunc"/>
    <property type="match status" value="1"/>
</dbReference>
<dbReference type="PANTHER" id="PTHR46604">
    <property type="entry name" value="PROTEIN MID1-COMPLEMENTING ACTIVITY 1"/>
    <property type="match status" value="1"/>
</dbReference>